<evidence type="ECO:0000256" key="1">
    <source>
        <dbReference type="ARBA" id="ARBA00004141"/>
    </source>
</evidence>
<evidence type="ECO:0000313" key="7">
    <source>
        <dbReference type="EMBL" id="SMF46687.1"/>
    </source>
</evidence>
<reference evidence="7 8" key="1">
    <citation type="submission" date="2017-04" db="EMBL/GenBank/DDBJ databases">
        <authorList>
            <person name="Afonso C.L."/>
            <person name="Miller P.J."/>
            <person name="Scott M.A."/>
            <person name="Spackman E."/>
            <person name="Goraichik I."/>
            <person name="Dimitrov K.M."/>
            <person name="Suarez D.L."/>
            <person name="Swayne D.E."/>
        </authorList>
    </citation>
    <scope>NUCLEOTIDE SEQUENCE [LARGE SCALE GENOMIC DNA]</scope>
    <source>
        <strain evidence="7 8">USBA 355</strain>
    </source>
</reference>
<gene>
    <name evidence="7" type="ORF">SAMN05428998_116118</name>
</gene>
<dbReference type="Gene3D" id="1.20.1260.100">
    <property type="entry name" value="TspO/MBR protein"/>
    <property type="match status" value="1"/>
</dbReference>
<keyword evidence="5 6" id="KW-0472">Membrane</keyword>
<dbReference type="PANTHER" id="PTHR10057">
    <property type="entry name" value="PERIPHERAL-TYPE BENZODIAZEPINE RECEPTOR"/>
    <property type="match status" value="1"/>
</dbReference>
<dbReference type="EMBL" id="FWZX01000016">
    <property type="protein sequence ID" value="SMF46687.1"/>
    <property type="molecule type" value="Genomic_DNA"/>
</dbReference>
<dbReference type="PIRSF" id="PIRSF005859">
    <property type="entry name" value="PBR"/>
    <property type="match status" value="1"/>
</dbReference>
<organism evidence="7 8">
    <name type="scientific">Tistlia consotensis USBA 355</name>
    <dbReference type="NCBI Taxonomy" id="560819"/>
    <lineage>
        <taxon>Bacteria</taxon>
        <taxon>Pseudomonadati</taxon>
        <taxon>Pseudomonadota</taxon>
        <taxon>Alphaproteobacteria</taxon>
        <taxon>Rhodospirillales</taxon>
        <taxon>Rhodovibrionaceae</taxon>
        <taxon>Tistlia</taxon>
    </lineage>
</organism>
<dbReference type="GO" id="GO:0033013">
    <property type="term" value="P:tetrapyrrole metabolic process"/>
    <property type="evidence" value="ECO:0007669"/>
    <property type="project" value="UniProtKB-ARBA"/>
</dbReference>
<dbReference type="AlphaFoldDB" id="A0A1Y6C5J1"/>
<dbReference type="InterPro" id="IPR004307">
    <property type="entry name" value="TspO_MBR"/>
</dbReference>
<feature type="transmembrane region" description="Helical" evidence="6">
    <location>
        <begin position="103"/>
        <end position="122"/>
    </location>
</feature>
<dbReference type="InterPro" id="IPR038330">
    <property type="entry name" value="TspO/MBR-related_sf"/>
</dbReference>
<accession>A0A1Y6C5J1</accession>
<evidence type="ECO:0000313" key="8">
    <source>
        <dbReference type="Proteomes" id="UP000192917"/>
    </source>
</evidence>
<sequence>MKSRTPLYLLLVFLGLPLAVGQLGGWATQQSLGSWYPTLEKSVLTPPPLVFPFAWTLLYLLMGLAAWLVWRAGGRAPLLLWLLQLAVNLAWSFLFFYLENPDLGLVDVVLLLLLAAATALWFRRWSPVAFWLLVPYVLWVAFAAYLNLTIVLLN</sequence>
<protein>
    <submittedName>
        <fullName evidence="7">TspO and MBR related proteins</fullName>
    </submittedName>
</protein>
<evidence type="ECO:0000256" key="6">
    <source>
        <dbReference type="SAM" id="Phobius"/>
    </source>
</evidence>
<evidence type="ECO:0000256" key="4">
    <source>
        <dbReference type="ARBA" id="ARBA00022989"/>
    </source>
</evidence>
<keyword evidence="4 6" id="KW-1133">Transmembrane helix</keyword>
<dbReference type="GO" id="GO:0016020">
    <property type="term" value="C:membrane"/>
    <property type="evidence" value="ECO:0007669"/>
    <property type="project" value="UniProtKB-SubCell"/>
</dbReference>
<feature type="transmembrane region" description="Helical" evidence="6">
    <location>
        <begin position="129"/>
        <end position="153"/>
    </location>
</feature>
<dbReference type="FunFam" id="1.20.1260.100:FF:000001">
    <property type="entry name" value="translocator protein 2"/>
    <property type="match status" value="1"/>
</dbReference>
<comment type="similarity">
    <text evidence="2">Belongs to the TspO/BZRP family.</text>
</comment>
<dbReference type="PANTHER" id="PTHR10057:SF0">
    <property type="entry name" value="TRANSLOCATOR PROTEIN"/>
    <property type="match status" value="1"/>
</dbReference>
<evidence type="ECO:0000256" key="3">
    <source>
        <dbReference type="ARBA" id="ARBA00022692"/>
    </source>
</evidence>
<dbReference type="RefSeq" id="WP_085124212.1">
    <property type="nucleotide sequence ID" value="NZ_FWZX01000016.1"/>
</dbReference>
<keyword evidence="3 6" id="KW-0812">Transmembrane</keyword>
<name>A0A1Y6C5J1_9PROT</name>
<feature type="transmembrane region" description="Helical" evidence="6">
    <location>
        <begin position="49"/>
        <end position="70"/>
    </location>
</feature>
<feature type="transmembrane region" description="Helical" evidence="6">
    <location>
        <begin position="77"/>
        <end position="97"/>
    </location>
</feature>
<dbReference type="Proteomes" id="UP000192917">
    <property type="component" value="Unassembled WGS sequence"/>
</dbReference>
<keyword evidence="8" id="KW-1185">Reference proteome</keyword>
<dbReference type="CDD" id="cd15904">
    <property type="entry name" value="TSPO_MBR"/>
    <property type="match status" value="1"/>
</dbReference>
<comment type="subcellular location">
    <subcellularLocation>
        <location evidence="1">Membrane</location>
        <topology evidence="1">Multi-pass membrane protein</topology>
    </subcellularLocation>
</comment>
<proteinExistence type="inferred from homology"/>
<dbReference type="Pfam" id="PF03073">
    <property type="entry name" value="TspO_MBR"/>
    <property type="match status" value="1"/>
</dbReference>
<evidence type="ECO:0000256" key="5">
    <source>
        <dbReference type="ARBA" id="ARBA00023136"/>
    </source>
</evidence>
<evidence type="ECO:0000256" key="2">
    <source>
        <dbReference type="ARBA" id="ARBA00007524"/>
    </source>
</evidence>
<dbReference type="STRING" id="560819.SAMN05428998_116118"/>